<gene>
    <name evidence="2" type="ORF">CYMTET_3415</name>
</gene>
<evidence type="ECO:0000313" key="2">
    <source>
        <dbReference type="EMBL" id="KAK3289144.1"/>
    </source>
</evidence>
<accession>A0AAE0LLJ6</accession>
<organism evidence="2 3">
    <name type="scientific">Cymbomonas tetramitiformis</name>
    <dbReference type="NCBI Taxonomy" id="36881"/>
    <lineage>
        <taxon>Eukaryota</taxon>
        <taxon>Viridiplantae</taxon>
        <taxon>Chlorophyta</taxon>
        <taxon>Pyramimonadophyceae</taxon>
        <taxon>Pyramimonadales</taxon>
        <taxon>Pyramimonadaceae</taxon>
        <taxon>Cymbomonas</taxon>
    </lineage>
</organism>
<comment type="caution">
    <text evidence="2">The sequence shown here is derived from an EMBL/GenBank/DDBJ whole genome shotgun (WGS) entry which is preliminary data.</text>
</comment>
<name>A0AAE0LLJ6_9CHLO</name>
<proteinExistence type="predicted"/>
<dbReference type="AlphaFoldDB" id="A0AAE0LLJ6"/>
<feature type="compositionally biased region" description="Basic and acidic residues" evidence="1">
    <location>
        <begin position="68"/>
        <end position="84"/>
    </location>
</feature>
<dbReference type="Proteomes" id="UP001190700">
    <property type="component" value="Unassembled WGS sequence"/>
</dbReference>
<dbReference type="EMBL" id="LGRX02000220">
    <property type="protein sequence ID" value="KAK3289144.1"/>
    <property type="molecule type" value="Genomic_DNA"/>
</dbReference>
<feature type="region of interest" description="Disordered" evidence="1">
    <location>
        <begin position="1"/>
        <end position="122"/>
    </location>
</feature>
<keyword evidence="3" id="KW-1185">Reference proteome</keyword>
<evidence type="ECO:0000256" key="1">
    <source>
        <dbReference type="SAM" id="MobiDB-lite"/>
    </source>
</evidence>
<sequence>MVSTLTALTDRLTREGKPPAADQAPLHFMKKRASATDEDPVYGGIPYQGPKVDPRKRQPSSKRQPARAGDKASEAEPPAKKRAAEVNQTATLEEAQLGSPRANPPVTRKRTKEAAGLLDRVA</sequence>
<reference evidence="2 3" key="1">
    <citation type="journal article" date="2015" name="Genome Biol. Evol.">
        <title>Comparative Genomics of a Bacterivorous Green Alga Reveals Evolutionary Causalities and Consequences of Phago-Mixotrophic Mode of Nutrition.</title>
        <authorList>
            <person name="Burns J.A."/>
            <person name="Paasch A."/>
            <person name="Narechania A."/>
            <person name="Kim E."/>
        </authorList>
    </citation>
    <scope>NUCLEOTIDE SEQUENCE [LARGE SCALE GENOMIC DNA]</scope>
    <source>
        <strain evidence="2 3">PLY_AMNH</strain>
    </source>
</reference>
<evidence type="ECO:0000313" key="3">
    <source>
        <dbReference type="Proteomes" id="UP001190700"/>
    </source>
</evidence>
<protein>
    <submittedName>
        <fullName evidence="2">Uncharacterized protein</fullName>
    </submittedName>
</protein>